<proteinExistence type="predicted"/>
<dbReference type="Proteomes" id="UP001592528">
    <property type="component" value="Unassembled WGS sequence"/>
</dbReference>
<keyword evidence="1" id="KW-0812">Transmembrane</keyword>
<keyword evidence="1" id="KW-1133">Transmembrane helix</keyword>
<feature type="transmembrane region" description="Helical" evidence="1">
    <location>
        <begin position="33"/>
        <end position="55"/>
    </location>
</feature>
<protein>
    <submittedName>
        <fullName evidence="2">ABC transporter permease</fullName>
    </submittedName>
</protein>
<feature type="transmembrane region" description="Helical" evidence="1">
    <location>
        <begin position="155"/>
        <end position="178"/>
    </location>
</feature>
<feature type="transmembrane region" description="Helical" evidence="1">
    <location>
        <begin position="123"/>
        <end position="143"/>
    </location>
</feature>
<dbReference type="PANTHER" id="PTHR36833">
    <property type="entry name" value="SLR0610 PROTEIN-RELATED"/>
    <property type="match status" value="1"/>
</dbReference>
<feature type="transmembrane region" description="Helical" evidence="1">
    <location>
        <begin position="208"/>
        <end position="231"/>
    </location>
</feature>
<keyword evidence="3" id="KW-1185">Reference proteome</keyword>
<feature type="transmembrane region" description="Helical" evidence="1">
    <location>
        <begin position="61"/>
        <end position="88"/>
    </location>
</feature>
<dbReference type="RefSeq" id="WP_051725984.1">
    <property type="nucleotide sequence ID" value="NZ_JBHEZZ010000018.1"/>
</dbReference>
<feature type="transmembrane region" description="Helical" evidence="1">
    <location>
        <begin position="243"/>
        <end position="262"/>
    </location>
</feature>
<comment type="caution">
    <text evidence="2">The sequence shown here is derived from an EMBL/GenBank/DDBJ whole genome shotgun (WGS) entry which is preliminary data.</text>
</comment>
<organism evidence="2 3">
    <name type="scientific">Streptacidiphilus cavernicola</name>
    <dbReference type="NCBI Taxonomy" id="3342716"/>
    <lineage>
        <taxon>Bacteria</taxon>
        <taxon>Bacillati</taxon>
        <taxon>Actinomycetota</taxon>
        <taxon>Actinomycetes</taxon>
        <taxon>Kitasatosporales</taxon>
        <taxon>Streptomycetaceae</taxon>
        <taxon>Streptacidiphilus</taxon>
    </lineage>
</organism>
<keyword evidence="1" id="KW-0472">Membrane</keyword>
<dbReference type="Pfam" id="PF06182">
    <property type="entry name" value="ABC2_membrane_6"/>
    <property type="match status" value="1"/>
</dbReference>
<dbReference type="EMBL" id="JBHEZZ010000018">
    <property type="protein sequence ID" value="MFC1405005.1"/>
    <property type="molecule type" value="Genomic_DNA"/>
</dbReference>
<evidence type="ECO:0000313" key="3">
    <source>
        <dbReference type="Proteomes" id="UP001592528"/>
    </source>
</evidence>
<name>A0ABV6UU51_9ACTN</name>
<dbReference type="InterPro" id="IPR010390">
    <property type="entry name" value="ABC-2_transporter-like"/>
</dbReference>
<reference evidence="2 3" key="1">
    <citation type="submission" date="2024-09" db="EMBL/GenBank/DDBJ databases">
        <authorList>
            <person name="Lee S.D."/>
        </authorList>
    </citation>
    <scope>NUCLEOTIDE SEQUENCE [LARGE SCALE GENOMIC DNA]</scope>
    <source>
        <strain evidence="2 3">N1-5</strain>
    </source>
</reference>
<evidence type="ECO:0000256" key="1">
    <source>
        <dbReference type="SAM" id="Phobius"/>
    </source>
</evidence>
<gene>
    <name evidence="2" type="ORF">ACEZDJ_27355</name>
</gene>
<sequence length="274" mass="29431">MKETAARLRRAARIARVTGRAGLRERLANKGDFVLAIVNGVTYQITVLLFATVVFTRFPPLAGWTVAQVLLVSSVRLLAHSVFVLGFTNVREIPYLIRQGRFDSFLVRPAPVFLQVCTSRFPLNAVGDLTVAATSLGVCLSMLRLDWTLARIGSLVLAVAGGAALELALALCVAGLVLRRAGTEALFSWLDTVIGAFGNYPLNVFPAVLRAAFTFGLPVAFVAFYPVAAVLGKAASVPYGPALTLAAPLVATVWLALGGWAWRTGLRTYTRRGW</sequence>
<accession>A0ABV6UU51</accession>
<dbReference type="PANTHER" id="PTHR36833:SF1">
    <property type="entry name" value="INTEGRAL MEMBRANE TRANSPORT PROTEIN"/>
    <property type="match status" value="1"/>
</dbReference>
<evidence type="ECO:0000313" key="2">
    <source>
        <dbReference type="EMBL" id="MFC1405005.1"/>
    </source>
</evidence>